<keyword evidence="4" id="KW-1185">Reference proteome</keyword>
<organism evidence="2 3">
    <name type="scientific">Flagellimonas taeanensis</name>
    <dbReference type="NCBI Taxonomy" id="1005926"/>
    <lineage>
        <taxon>Bacteria</taxon>
        <taxon>Pseudomonadati</taxon>
        <taxon>Bacteroidota</taxon>
        <taxon>Flavobacteriia</taxon>
        <taxon>Flavobacteriales</taxon>
        <taxon>Flavobacteriaceae</taxon>
        <taxon>Flagellimonas</taxon>
    </lineage>
</organism>
<evidence type="ECO:0000313" key="4">
    <source>
        <dbReference type="Proteomes" id="UP000198940"/>
    </source>
</evidence>
<accession>A0A1M7BI38</accession>
<reference evidence="2 3" key="1">
    <citation type="submission" date="2016-11" db="EMBL/GenBank/DDBJ databases">
        <authorList>
            <person name="Varghese N."/>
            <person name="Submissions S."/>
        </authorList>
    </citation>
    <scope>NUCLEOTIDE SEQUENCE [LARGE SCALE GENOMIC DNA]</scope>
    <source>
        <strain evidence="2 3">CGMCC 1.12174</strain>
        <strain evidence="1 4">DSM 26351</strain>
    </source>
</reference>
<dbReference type="EMBL" id="FRAT01000011">
    <property type="protein sequence ID" value="SHL54718.1"/>
    <property type="molecule type" value="Genomic_DNA"/>
</dbReference>
<sequence>MPAARVCGTPCHLQTLNVPNATRYDRTFAKTPEQDRSLIFTKLPLPLLPNFGYSEYASNGYHSFCELARNATRHIRVALAASKIRKLK</sequence>
<dbReference type="Proteomes" id="UP000184031">
    <property type="component" value="Unassembled WGS sequence"/>
</dbReference>
<dbReference type="STRING" id="1055723.SAMN05216293_3741"/>
<dbReference type="Proteomes" id="UP000198940">
    <property type="component" value="Unassembled WGS sequence"/>
</dbReference>
<evidence type="ECO:0000313" key="1">
    <source>
        <dbReference type="EMBL" id="SFC41333.1"/>
    </source>
</evidence>
<dbReference type="AlphaFoldDB" id="A0A1M7BI38"/>
<dbReference type="EMBL" id="FOKU01000010">
    <property type="protein sequence ID" value="SFC41333.1"/>
    <property type="molecule type" value="Genomic_DNA"/>
</dbReference>
<proteinExistence type="predicted"/>
<evidence type="ECO:0000313" key="2">
    <source>
        <dbReference type="EMBL" id="SHL54718.1"/>
    </source>
</evidence>
<gene>
    <name evidence="1" type="ORF">SAMN04487891_110179</name>
    <name evidence="2" type="ORF">SAMN05216293_3741</name>
</gene>
<name>A0A1M7BI38_9FLAO</name>
<comment type="caution">
    <text evidence="2">The sequence shown here is derived from an EMBL/GenBank/DDBJ whole genome shotgun (WGS) entry which is preliminary data.</text>
</comment>
<evidence type="ECO:0000313" key="3">
    <source>
        <dbReference type="Proteomes" id="UP000184031"/>
    </source>
</evidence>
<protein>
    <submittedName>
        <fullName evidence="2">Uncharacterized protein</fullName>
    </submittedName>
</protein>